<evidence type="ECO:0000256" key="4">
    <source>
        <dbReference type="ARBA" id="ARBA00023186"/>
    </source>
</evidence>
<comment type="caution">
    <text evidence="8">The sequence shown here is derived from an EMBL/GenBank/DDBJ whole genome shotgun (WGS) entry which is preliminary data.</text>
</comment>
<dbReference type="EMBL" id="BSNF01000010">
    <property type="protein sequence ID" value="GLQ07833.1"/>
    <property type="molecule type" value="Genomic_DNA"/>
</dbReference>
<dbReference type="Gene3D" id="2.40.30.60">
    <property type="entry name" value="RimM"/>
    <property type="match status" value="1"/>
</dbReference>
<dbReference type="PANTHER" id="PTHR33692:SF1">
    <property type="entry name" value="RIBOSOME MATURATION FACTOR RIMM"/>
    <property type="match status" value="1"/>
</dbReference>
<keyword evidence="9" id="KW-1185">Reference proteome</keyword>
<dbReference type="SUPFAM" id="SSF50346">
    <property type="entry name" value="PRC-barrel domain"/>
    <property type="match status" value="1"/>
</dbReference>
<dbReference type="PANTHER" id="PTHR33692">
    <property type="entry name" value="RIBOSOME MATURATION FACTOR RIMM"/>
    <property type="match status" value="1"/>
</dbReference>
<comment type="subunit">
    <text evidence="5">Binds ribosomal protein uS19.</text>
</comment>
<proteinExistence type="inferred from homology"/>
<dbReference type="InterPro" id="IPR002676">
    <property type="entry name" value="RimM_N"/>
</dbReference>
<dbReference type="InterPro" id="IPR009000">
    <property type="entry name" value="Transl_B-barrel_sf"/>
</dbReference>
<dbReference type="Proteomes" id="UP001161409">
    <property type="component" value="Unassembled WGS sequence"/>
</dbReference>
<dbReference type="Gene3D" id="2.30.30.240">
    <property type="entry name" value="PRC-barrel domain"/>
    <property type="match status" value="1"/>
</dbReference>
<dbReference type="NCBIfam" id="TIGR02273">
    <property type="entry name" value="16S_RimM"/>
    <property type="match status" value="1"/>
</dbReference>
<gene>
    <name evidence="5 8" type="primary">rimM</name>
    <name evidence="8" type="ORF">GCM10007924_30550</name>
</gene>
<dbReference type="HAMAP" id="MF_00014">
    <property type="entry name" value="Ribosome_mat_RimM"/>
    <property type="match status" value="1"/>
</dbReference>
<keyword evidence="1 5" id="KW-0963">Cytoplasm</keyword>
<dbReference type="Pfam" id="PF24986">
    <property type="entry name" value="PRC_RimM"/>
    <property type="match status" value="1"/>
</dbReference>
<dbReference type="InterPro" id="IPR011033">
    <property type="entry name" value="PRC_barrel-like_sf"/>
</dbReference>
<evidence type="ECO:0000256" key="2">
    <source>
        <dbReference type="ARBA" id="ARBA00022517"/>
    </source>
</evidence>
<evidence type="ECO:0000313" key="9">
    <source>
        <dbReference type="Proteomes" id="UP001161409"/>
    </source>
</evidence>
<accession>A0ABQ5U9I0</accession>
<evidence type="ECO:0000256" key="1">
    <source>
        <dbReference type="ARBA" id="ARBA00022490"/>
    </source>
</evidence>
<keyword evidence="2 5" id="KW-0690">Ribosome biogenesis</keyword>
<feature type="domain" description="Ribosome maturation factor RimM PRC barrel" evidence="7">
    <location>
        <begin position="101"/>
        <end position="170"/>
    </location>
</feature>
<comment type="similarity">
    <text evidence="5">Belongs to the RimM family.</text>
</comment>
<comment type="function">
    <text evidence="5">An accessory protein needed during the final step in the assembly of 30S ribosomal subunit, possibly for assembly of the head region. Essential for efficient processing of 16S rRNA. May be needed both before and after RbfA during the maturation of 16S rRNA. It has affinity for free ribosomal 30S subunits but not for 70S ribosomes.</text>
</comment>
<dbReference type="InterPro" id="IPR011961">
    <property type="entry name" value="RimM"/>
</dbReference>
<evidence type="ECO:0000313" key="8">
    <source>
        <dbReference type="EMBL" id="GLQ07833.1"/>
    </source>
</evidence>
<keyword evidence="3 5" id="KW-0698">rRNA processing</keyword>
<dbReference type="InterPro" id="IPR036976">
    <property type="entry name" value="RimM_N_sf"/>
</dbReference>
<comment type="domain">
    <text evidence="5">The PRC barrel domain binds ribosomal protein uS19.</text>
</comment>
<name>A0ABQ5U9I0_9PROT</name>
<evidence type="ECO:0000256" key="5">
    <source>
        <dbReference type="HAMAP-Rule" id="MF_00014"/>
    </source>
</evidence>
<comment type="subcellular location">
    <subcellularLocation>
        <location evidence="5">Cytoplasm</location>
    </subcellularLocation>
</comment>
<reference evidence="8" key="2">
    <citation type="submission" date="2023-01" db="EMBL/GenBank/DDBJ databases">
        <title>Draft genome sequence of Sneathiella chinensis strain NBRC 103408.</title>
        <authorList>
            <person name="Sun Q."/>
            <person name="Mori K."/>
        </authorList>
    </citation>
    <scope>NUCLEOTIDE SEQUENCE</scope>
    <source>
        <strain evidence="8">NBRC 103408</strain>
    </source>
</reference>
<evidence type="ECO:0000256" key="3">
    <source>
        <dbReference type="ARBA" id="ARBA00022552"/>
    </source>
</evidence>
<evidence type="ECO:0000259" key="7">
    <source>
        <dbReference type="Pfam" id="PF24986"/>
    </source>
</evidence>
<feature type="domain" description="RimM N-terminal" evidence="6">
    <location>
        <begin position="9"/>
        <end position="87"/>
    </location>
</feature>
<sequence length="188" mass="20443">MPQSGRLLLGVIVGPRGIRGEVKVKTFTEHPEDIVAYGPLEDATGKTCFNLELVGFAKSTPVVRIKGVADRNKAEALKGTELYVSRDVLPETEDADEFYHADLIGLDAVFEDGTRYGKILRVCDFGAGDMLEIVPEGQRSKAGVFIPFTREMVPVIDLEAGRVVLDLPEDFFAEPEKVSGAAGEMGEK</sequence>
<dbReference type="SUPFAM" id="SSF50447">
    <property type="entry name" value="Translation proteins"/>
    <property type="match status" value="1"/>
</dbReference>
<keyword evidence="4 5" id="KW-0143">Chaperone</keyword>
<dbReference type="InterPro" id="IPR056792">
    <property type="entry name" value="PRC_RimM"/>
</dbReference>
<evidence type="ECO:0000259" key="6">
    <source>
        <dbReference type="Pfam" id="PF01782"/>
    </source>
</evidence>
<organism evidence="8 9">
    <name type="scientific">Sneathiella chinensis</name>
    <dbReference type="NCBI Taxonomy" id="349750"/>
    <lineage>
        <taxon>Bacteria</taxon>
        <taxon>Pseudomonadati</taxon>
        <taxon>Pseudomonadota</taxon>
        <taxon>Alphaproteobacteria</taxon>
        <taxon>Sneathiellales</taxon>
        <taxon>Sneathiellaceae</taxon>
        <taxon>Sneathiella</taxon>
    </lineage>
</organism>
<dbReference type="RefSeq" id="WP_169562032.1">
    <property type="nucleotide sequence ID" value="NZ_BSNF01000010.1"/>
</dbReference>
<protein>
    <recommendedName>
        <fullName evidence="5">Ribosome maturation factor RimM</fullName>
    </recommendedName>
</protein>
<dbReference type="Pfam" id="PF01782">
    <property type="entry name" value="RimM"/>
    <property type="match status" value="1"/>
</dbReference>
<reference evidence="8" key="1">
    <citation type="journal article" date="2014" name="Int. J. Syst. Evol. Microbiol.">
        <title>Complete genome of a new Firmicutes species belonging to the dominant human colonic microbiota ('Ruminococcus bicirculans') reveals two chromosomes and a selective capacity to utilize plant glucans.</title>
        <authorList>
            <consortium name="NISC Comparative Sequencing Program"/>
            <person name="Wegmann U."/>
            <person name="Louis P."/>
            <person name="Goesmann A."/>
            <person name="Henrissat B."/>
            <person name="Duncan S.H."/>
            <person name="Flint H.J."/>
        </authorList>
    </citation>
    <scope>NUCLEOTIDE SEQUENCE</scope>
    <source>
        <strain evidence="8">NBRC 103408</strain>
    </source>
</reference>